<evidence type="ECO:0000256" key="1">
    <source>
        <dbReference type="ARBA" id="ARBA00022490"/>
    </source>
</evidence>
<evidence type="ECO:0000256" key="6">
    <source>
        <dbReference type="HAMAP-Rule" id="MF_00239"/>
    </source>
</evidence>
<comment type="subcellular location">
    <subcellularLocation>
        <location evidence="6">Cytoplasm</location>
    </subcellularLocation>
</comment>
<dbReference type="SUPFAM" id="SSF52540">
    <property type="entry name" value="P-loop containing nucleoside triphosphate hydrolases"/>
    <property type="match status" value="1"/>
</dbReference>
<dbReference type="GO" id="GO:0036431">
    <property type="term" value="F:dCMP kinase activity"/>
    <property type="evidence" value="ECO:0007669"/>
    <property type="project" value="RHEA"/>
</dbReference>
<keyword evidence="2 6" id="KW-0808">Transferase</keyword>
<accession>A0A2U1S7T5</accession>
<dbReference type="InterPro" id="IPR027417">
    <property type="entry name" value="P-loop_NTPase"/>
</dbReference>
<evidence type="ECO:0000256" key="4">
    <source>
        <dbReference type="ARBA" id="ARBA00022777"/>
    </source>
</evidence>
<keyword evidence="4 6" id="KW-0418">Kinase</keyword>
<gene>
    <name evidence="7" type="primary">cmk_2</name>
    <name evidence="6" type="synonym">cmk</name>
    <name evidence="7" type="ORF">MBBWO_09010</name>
</gene>
<organism evidence="7 8">
    <name type="scientific">Methanobrevibacter woesei</name>
    <dbReference type="NCBI Taxonomy" id="190976"/>
    <lineage>
        <taxon>Archaea</taxon>
        <taxon>Methanobacteriati</taxon>
        <taxon>Methanobacteriota</taxon>
        <taxon>Methanomada group</taxon>
        <taxon>Methanobacteria</taxon>
        <taxon>Methanobacteriales</taxon>
        <taxon>Methanobacteriaceae</taxon>
        <taxon>Methanobrevibacter</taxon>
    </lineage>
</organism>
<evidence type="ECO:0000313" key="8">
    <source>
        <dbReference type="Proteomes" id="UP000245577"/>
    </source>
</evidence>
<dbReference type="GO" id="GO:0005524">
    <property type="term" value="F:ATP binding"/>
    <property type="evidence" value="ECO:0007669"/>
    <property type="project" value="UniProtKB-UniRule"/>
</dbReference>
<dbReference type="Pfam" id="PF13189">
    <property type="entry name" value="Cytidylate_kin2"/>
    <property type="match status" value="1"/>
</dbReference>
<name>A0A2U1S7T5_9EURY</name>
<dbReference type="NCBIfam" id="TIGR02173">
    <property type="entry name" value="cyt_kin_arch"/>
    <property type="match status" value="1"/>
</dbReference>
<dbReference type="GO" id="GO:0005737">
    <property type="term" value="C:cytoplasm"/>
    <property type="evidence" value="ECO:0007669"/>
    <property type="project" value="UniProtKB-SubCell"/>
</dbReference>
<comment type="caution">
    <text evidence="7">The sequence shown here is derived from an EMBL/GenBank/DDBJ whole genome shotgun (WGS) entry which is preliminary data.</text>
</comment>
<keyword evidence="3 6" id="KW-0547">Nucleotide-binding</keyword>
<dbReference type="RefSeq" id="WP_116669687.1">
    <property type="nucleotide sequence ID" value="NZ_CALIUN010000013.1"/>
</dbReference>
<comment type="similarity">
    <text evidence="6">Belongs to the cytidylate kinase family. Type 2 subfamily.</text>
</comment>
<dbReference type="AlphaFoldDB" id="A0A2U1S7T5"/>
<evidence type="ECO:0000256" key="2">
    <source>
        <dbReference type="ARBA" id="ARBA00022679"/>
    </source>
</evidence>
<evidence type="ECO:0000313" key="7">
    <source>
        <dbReference type="EMBL" id="PWB86048.1"/>
    </source>
</evidence>
<evidence type="ECO:0000256" key="3">
    <source>
        <dbReference type="ARBA" id="ARBA00022741"/>
    </source>
</evidence>
<dbReference type="EC" id="2.7.4.25" evidence="6"/>
<feature type="binding site" evidence="6">
    <location>
        <begin position="7"/>
        <end position="15"/>
    </location>
    <ligand>
        <name>ATP</name>
        <dbReference type="ChEBI" id="CHEBI:30616"/>
    </ligand>
</feature>
<dbReference type="HAMAP" id="MF_00239">
    <property type="entry name" value="Cytidyl_kinase_type2"/>
    <property type="match status" value="1"/>
</dbReference>
<dbReference type="InterPro" id="IPR011892">
    <property type="entry name" value="Cyt_kin_arch"/>
</dbReference>
<dbReference type="GO" id="GO:0006220">
    <property type="term" value="P:pyrimidine nucleotide metabolic process"/>
    <property type="evidence" value="ECO:0007669"/>
    <property type="project" value="UniProtKB-UniRule"/>
</dbReference>
<protein>
    <recommendedName>
        <fullName evidence="6">Cytidylate kinase</fullName>
        <shortName evidence="6">CK</shortName>
        <ecNumber evidence="6">2.7.4.25</ecNumber>
    </recommendedName>
    <alternativeName>
        <fullName evidence="6">Cytidine monophosphate kinase</fullName>
        <shortName evidence="6">CMP kinase</shortName>
    </alternativeName>
</protein>
<keyword evidence="8" id="KW-1185">Reference proteome</keyword>
<dbReference type="GO" id="GO:0036430">
    <property type="term" value="F:CMP kinase activity"/>
    <property type="evidence" value="ECO:0007669"/>
    <property type="project" value="RHEA"/>
</dbReference>
<dbReference type="Gene3D" id="3.40.50.300">
    <property type="entry name" value="P-loop containing nucleotide triphosphate hydrolases"/>
    <property type="match status" value="1"/>
</dbReference>
<sequence>MIITIGGLAGTGTTTAAKVLSEKLDVPFVSAGSIFRDMAKERGMSVLEFSEFAENNTDIDKEIDKRQADLAESSENLIIEGRLSAYFVKADLRIWLFTPFDVRAERIADRESKTVDLAKHEIEIREKSEALRYLDIHNIDITDLDIYDLVINTGSFAPDEIAEIILTTLKVI</sequence>
<comment type="catalytic activity">
    <reaction evidence="6">
        <text>dCMP + ATP = dCDP + ADP</text>
        <dbReference type="Rhea" id="RHEA:25094"/>
        <dbReference type="ChEBI" id="CHEBI:30616"/>
        <dbReference type="ChEBI" id="CHEBI:57566"/>
        <dbReference type="ChEBI" id="CHEBI:58593"/>
        <dbReference type="ChEBI" id="CHEBI:456216"/>
        <dbReference type="EC" id="2.7.4.25"/>
    </reaction>
</comment>
<proteinExistence type="inferred from homology"/>
<dbReference type="Proteomes" id="UP000245577">
    <property type="component" value="Unassembled WGS sequence"/>
</dbReference>
<dbReference type="EMBL" id="MZGU01000004">
    <property type="protein sequence ID" value="PWB86048.1"/>
    <property type="molecule type" value="Genomic_DNA"/>
</dbReference>
<keyword evidence="5 6" id="KW-0067">ATP-binding</keyword>
<keyword evidence="1 6" id="KW-0963">Cytoplasm</keyword>
<evidence type="ECO:0000256" key="5">
    <source>
        <dbReference type="ARBA" id="ARBA00022840"/>
    </source>
</evidence>
<reference evidence="7 8" key="1">
    <citation type="submission" date="2017-03" db="EMBL/GenBank/DDBJ databases">
        <title>Genome sequence of Methanobrevibacter wosei.</title>
        <authorList>
            <person name="Poehlein A."/>
            <person name="Seedorf H."/>
            <person name="Daniel R."/>
        </authorList>
    </citation>
    <scope>NUCLEOTIDE SEQUENCE [LARGE SCALE GENOMIC DNA]</scope>
    <source>
        <strain evidence="7 8">DSM 11979</strain>
    </source>
</reference>
<dbReference type="OrthoDB" id="31096at2157"/>
<comment type="catalytic activity">
    <reaction evidence="6">
        <text>CMP + ATP = CDP + ADP</text>
        <dbReference type="Rhea" id="RHEA:11600"/>
        <dbReference type="ChEBI" id="CHEBI:30616"/>
        <dbReference type="ChEBI" id="CHEBI:58069"/>
        <dbReference type="ChEBI" id="CHEBI:60377"/>
        <dbReference type="ChEBI" id="CHEBI:456216"/>
        <dbReference type="EC" id="2.7.4.25"/>
    </reaction>
</comment>